<accession>A0ACC2WLF6</accession>
<reference evidence="1" key="1">
    <citation type="submission" date="2023-04" db="EMBL/GenBank/DDBJ databases">
        <title>Draft Genome sequencing of Naganishia species isolated from polar environments using Oxford Nanopore Technology.</title>
        <authorList>
            <person name="Leo P."/>
            <person name="Venkateswaran K."/>
        </authorList>
    </citation>
    <scope>NUCLEOTIDE SEQUENCE</scope>
    <source>
        <strain evidence="1">MNA-CCFEE 5261</strain>
    </source>
</reference>
<sequence>MNRRVRPQYDDLDELGVEYESSHDEMEEISFGALNSAQKKIKNEDEKKWLRRNNSNNDPDGEEGDFFESDSDGPPEESSSKTSDQKTRSKHAPAEASAKRPVSRIRQIPGLETKDNSKFGDIRFDPAFGKANEERIRKDYSFLNEYRQSELEQMQRMLKDKKLSRSMSPRERQELELQTQSLRSRLDSMKNKDLEAQVLAEHKKQQKEKWKLGQQAAPYFLKKSEKRKLLQKAKFESMKAPQREKVMERKRKRRLGKEMRQLEFGRK</sequence>
<evidence type="ECO:0000313" key="1">
    <source>
        <dbReference type="EMBL" id="KAJ9111989.1"/>
    </source>
</evidence>
<organism evidence="1 2">
    <name type="scientific">Naganishia cerealis</name>
    <dbReference type="NCBI Taxonomy" id="610337"/>
    <lineage>
        <taxon>Eukaryota</taxon>
        <taxon>Fungi</taxon>
        <taxon>Dikarya</taxon>
        <taxon>Basidiomycota</taxon>
        <taxon>Agaricomycotina</taxon>
        <taxon>Tremellomycetes</taxon>
        <taxon>Filobasidiales</taxon>
        <taxon>Filobasidiaceae</taxon>
        <taxon>Naganishia</taxon>
    </lineage>
</organism>
<keyword evidence="2" id="KW-1185">Reference proteome</keyword>
<name>A0ACC2WLF6_9TREE</name>
<evidence type="ECO:0000313" key="2">
    <source>
        <dbReference type="Proteomes" id="UP001241377"/>
    </source>
</evidence>
<proteinExistence type="predicted"/>
<comment type="caution">
    <text evidence="1">The sequence shown here is derived from an EMBL/GenBank/DDBJ whole genome shotgun (WGS) entry which is preliminary data.</text>
</comment>
<dbReference type="Proteomes" id="UP001241377">
    <property type="component" value="Unassembled WGS sequence"/>
</dbReference>
<protein>
    <submittedName>
        <fullName evidence="1">rRNA biogenesis protein rrp36</fullName>
    </submittedName>
</protein>
<gene>
    <name evidence="1" type="primary">RRP36</name>
    <name evidence="1" type="ORF">QFC19_000911</name>
</gene>
<dbReference type="EMBL" id="JASBWR010000006">
    <property type="protein sequence ID" value="KAJ9111989.1"/>
    <property type="molecule type" value="Genomic_DNA"/>
</dbReference>